<evidence type="ECO:0000313" key="10">
    <source>
        <dbReference type="Proteomes" id="UP000241507"/>
    </source>
</evidence>
<dbReference type="EC" id="2.7.13.3" evidence="2"/>
<dbReference type="PROSITE" id="PS50113">
    <property type="entry name" value="PAC"/>
    <property type="match status" value="2"/>
</dbReference>
<dbReference type="InterPro" id="IPR052162">
    <property type="entry name" value="Sensor_kinase/Photoreceptor"/>
</dbReference>
<dbReference type="EMBL" id="CP028136">
    <property type="protein sequence ID" value="AVR44448.1"/>
    <property type="molecule type" value="Genomic_DNA"/>
</dbReference>
<dbReference type="Pfam" id="PF08448">
    <property type="entry name" value="PAS_4"/>
    <property type="match status" value="1"/>
</dbReference>
<dbReference type="SUPFAM" id="SSF55785">
    <property type="entry name" value="PYP-like sensor domain (PAS domain)"/>
    <property type="match status" value="3"/>
</dbReference>
<keyword evidence="6" id="KW-0175">Coiled coil</keyword>
<feature type="coiled-coil region" evidence="6">
    <location>
        <begin position="265"/>
        <end position="299"/>
    </location>
</feature>
<evidence type="ECO:0000256" key="5">
    <source>
        <dbReference type="ARBA" id="ARBA00022777"/>
    </source>
</evidence>
<dbReference type="InterPro" id="IPR000700">
    <property type="entry name" value="PAS-assoc_C"/>
</dbReference>
<dbReference type="InterPro" id="IPR035965">
    <property type="entry name" value="PAS-like_dom_sf"/>
</dbReference>
<dbReference type="Pfam" id="PF08447">
    <property type="entry name" value="PAS_3"/>
    <property type="match status" value="2"/>
</dbReference>
<dbReference type="Pfam" id="PF13426">
    <property type="entry name" value="PAS_9"/>
    <property type="match status" value="1"/>
</dbReference>
<dbReference type="KEGG" id="grs:C7S20_03770"/>
<gene>
    <name evidence="9" type="ORF">C7S20_03770</name>
</gene>
<protein>
    <recommendedName>
        <fullName evidence="2">histidine kinase</fullName>
        <ecNumber evidence="2">2.7.13.3</ecNumber>
    </recommendedName>
</protein>
<name>A0A2R3Z2H8_9FLAO</name>
<proteinExistence type="predicted"/>
<dbReference type="InterPro" id="IPR000014">
    <property type="entry name" value="PAS"/>
</dbReference>
<evidence type="ECO:0000256" key="1">
    <source>
        <dbReference type="ARBA" id="ARBA00000085"/>
    </source>
</evidence>
<dbReference type="SMART" id="SM00086">
    <property type="entry name" value="PAC"/>
    <property type="match status" value="3"/>
</dbReference>
<evidence type="ECO:0000256" key="2">
    <source>
        <dbReference type="ARBA" id="ARBA00012438"/>
    </source>
</evidence>
<feature type="domain" description="PAS" evidence="7">
    <location>
        <begin position="289"/>
        <end position="359"/>
    </location>
</feature>
<dbReference type="SMART" id="SM00091">
    <property type="entry name" value="PAS"/>
    <property type="match status" value="4"/>
</dbReference>
<comment type="catalytic activity">
    <reaction evidence="1">
        <text>ATP + protein L-histidine = ADP + protein N-phospho-L-histidine.</text>
        <dbReference type="EC" id="2.7.13.3"/>
    </reaction>
</comment>
<dbReference type="CDD" id="cd00130">
    <property type="entry name" value="PAS"/>
    <property type="match status" value="2"/>
</dbReference>
<feature type="domain" description="PAC" evidence="8">
    <location>
        <begin position="491"/>
        <end position="543"/>
    </location>
</feature>
<organism evidence="9 10">
    <name type="scientific">Christiangramia fulva</name>
    <dbReference type="NCBI Taxonomy" id="2126553"/>
    <lineage>
        <taxon>Bacteria</taxon>
        <taxon>Pseudomonadati</taxon>
        <taxon>Bacteroidota</taxon>
        <taxon>Flavobacteriia</taxon>
        <taxon>Flavobacteriales</taxon>
        <taxon>Flavobacteriaceae</taxon>
        <taxon>Christiangramia</taxon>
    </lineage>
</organism>
<feature type="domain" description="PAS" evidence="7">
    <location>
        <begin position="158"/>
        <end position="228"/>
    </location>
</feature>
<dbReference type="PANTHER" id="PTHR43304:SF1">
    <property type="entry name" value="PAC DOMAIN-CONTAINING PROTEIN"/>
    <property type="match status" value="1"/>
</dbReference>
<evidence type="ECO:0000259" key="8">
    <source>
        <dbReference type="PROSITE" id="PS50113"/>
    </source>
</evidence>
<dbReference type="InterPro" id="IPR001610">
    <property type="entry name" value="PAC"/>
</dbReference>
<evidence type="ECO:0000313" key="9">
    <source>
        <dbReference type="EMBL" id="AVR44448.1"/>
    </source>
</evidence>
<dbReference type="PROSITE" id="PS50112">
    <property type="entry name" value="PAS"/>
    <property type="match status" value="2"/>
</dbReference>
<evidence type="ECO:0000259" key="7">
    <source>
        <dbReference type="PROSITE" id="PS50112"/>
    </source>
</evidence>
<feature type="domain" description="PAC" evidence="8">
    <location>
        <begin position="230"/>
        <end position="281"/>
    </location>
</feature>
<dbReference type="Proteomes" id="UP000241507">
    <property type="component" value="Chromosome"/>
</dbReference>
<evidence type="ECO:0000256" key="4">
    <source>
        <dbReference type="ARBA" id="ARBA00022679"/>
    </source>
</evidence>
<reference evidence="10" key="1">
    <citation type="submission" date="2018-03" db="EMBL/GenBank/DDBJ databases">
        <title>Gramella fulva sp. nov., isolated from a dry surface of tidal flat.</title>
        <authorList>
            <person name="Hwang S.H."/>
            <person name="Hwang W.M."/>
            <person name="Kang K."/>
            <person name="Ahn T.-Y."/>
        </authorList>
    </citation>
    <scope>NUCLEOTIDE SEQUENCE [LARGE SCALE GENOMIC DNA]</scope>
    <source>
        <strain evidence="10">SH35</strain>
    </source>
</reference>
<keyword evidence="10" id="KW-1185">Reference proteome</keyword>
<keyword evidence="5" id="KW-0418">Kinase</keyword>
<keyword evidence="4" id="KW-0808">Transferase</keyword>
<dbReference type="InterPro" id="IPR013655">
    <property type="entry name" value="PAS_fold_3"/>
</dbReference>
<dbReference type="NCBIfam" id="TIGR00229">
    <property type="entry name" value="sensory_box"/>
    <property type="match status" value="3"/>
</dbReference>
<keyword evidence="3" id="KW-0597">Phosphoprotein</keyword>
<dbReference type="InterPro" id="IPR013656">
    <property type="entry name" value="PAS_4"/>
</dbReference>
<accession>A0A2R3Z2H8</accession>
<evidence type="ECO:0000256" key="3">
    <source>
        <dbReference type="ARBA" id="ARBA00022553"/>
    </source>
</evidence>
<dbReference type="PANTHER" id="PTHR43304">
    <property type="entry name" value="PHYTOCHROME-LIKE PROTEIN CPH1"/>
    <property type="match status" value="1"/>
</dbReference>
<dbReference type="AlphaFoldDB" id="A0A2R3Z2H8"/>
<dbReference type="GO" id="GO:0004673">
    <property type="term" value="F:protein histidine kinase activity"/>
    <property type="evidence" value="ECO:0007669"/>
    <property type="project" value="UniProtKB-EC"/>
</dbReference>
<evidence type="ECO:0000256" key="6">
    <source>
        <dbReference type="SAM" id="Coils"/>
    </source>
</evidence>
<sequence length="613" mass="71568">MVELADDGLLSCRNMENYMEIFEILPQPGLLWEYFEGAFRLKNLNKAFLQSFGREKEELKDCDIETFLEEIQVKRTCSGKIKKSVKDSFEGGKSVKLEPLKFDFSRKGEVLYWSITNIPIECEQEGPKQLVLTLVTNITSQIQREKEHLFVLEELDRSAERCRHLIDQNTDGLYSMDDKGNFLTVNEGLVNLAEVSEEELLKMSFLPFCAEHHKEMVWNYFQKALSGVKMIFQADFISAKGRKVTLDISLMPLKIQNKIKGVYGIAKDVTEKQKVKEKARQFEEKLLKSEKKFKALVQEGSDMIAILNMEGRYQFVSDSVINILGKSPGEYLGKIAFDFIHSEDRKWVYDKFLKLFDSRQILVSPFRVKNANNEWRWIESKATNLLDDPNVEGIVVNSKDITDSYLQKKEIEELYERYRLASLATEDLIYDWNLLNDEIIRNRAFEENYGFMHNETKTPGKLWLGRIHKKDRERVKTNFLSVIEDPEQRKWNEEYCFFKKDGKIAHVIDRGYILRDAEGKAIRIVGAVMDMTKEKESLRKIEKQNKLLKDIAWEQAHIIRAPLARLKALVDAQEDPTFEMWSEGELKDLIKSSADELDEIILKRIQKIEKINN</sequence>
<dbReference type="Gene3D" id="3.30.450.20">
    <property type="entry name" value="PAS domain"/>
    <property type="match status" value="4"/>
</dbReference>